<evidence type="ECO:0000313" key="5">
    <source>
        <dbReference type="Proteomes" id="UP000501753"/>
    </source>
</evidence>
<dbReference type="KEGG" id="sgd:ELQ87_08135"/>
<dbReference type="SUPFAM" id="SSF89796">
    <property type="entry name" value="CoA-transferase family III (CaiB/BaiF)"/>
    <property type="match status" value="1"/>
</dbReference>
<dbReference type="Proteomes" id="UP000501753">
    <property type="component" value="Chromosome"/>
</dbReference>
<dbReference type="OrthoDB" id="9797653at2"/>
<protein>
    <submittedName>
        <fullName evidence="3">Carnitine dehydratase</fullName>
    </submittedName>
    <submittedName>
        <fullName evidence="2">CoA transferase</fullName>
    </submittedName>
</protein>
<dbReference type="GO" id="GO:0016740">
    <property type="term" value="F:transferase activity"/>
    <property type="evidence" value="ECO:0007669"/>
    <property type="project" value="UniProtKB-KW"/>
</dbReference>
<dbReference type="InterPro" id="IPR003673">
    <property type="entry name" value="CoA-Trfase_fam_III"/>
</dbReference>
<keyword evidence="2" id="KW-0808">Transferase</keyword>
<dbReference type="PANTHER" id="PTHR48228:SF5">
    <property type="entry name" value="ALPHA-METHYLACYL-COA RACEMASE"/>
    <property type="match status" value="1"/>
</dbReference>
<feature type="region of interest" description="Disordered" evidence="1">
    <location>
        <begin position="348"/>
        <end position="370"/>
    </location>
</feature>
<gene>
    <name evidence="3" type="ORF">DDJ31_31210</name>
    <name evidence="2" type="ORF">ELQ87_08135</name>
</gene>
<dbReference type="Gene3D" id="3.30.1540.10">
    <property type="entry name" value="formyl-coa transferase, domain 3"/>
    <property type="match status" value="1"/>
</dbReference>
<evidence type="ECO:0000256" key="1">
    <source>
        <dbReference type="SAM" id="MobiDB-lite"/>
    </source>
</evidence>
<dbReference type="EMBL" id="CP034687">
    <property type="protein sequence ID" value="AZS84254.1"/>
    <property type="molecule type" value="Genomic_DNA"/>
</dbReference>
<dbReference type="InterPro" id="IPR050509">
    <property type="entry name" value="CoA-transferase_III"/>
</dbReference>
<feature type="region of interest" description="Disordered" evidence="1">
    <location>
        <begin position="390"/>
        <end position="411"/>
    </location>
</feature>
<keyword evidence="5" id="KW-1185">Reference proteome</keyword>
<reference evidence="3 5" key="1">
    <citation type="submission" date="2018-04" db="EMBL/GenBank/DDBJ databases">
        <title>Complete genome sequences of Streptomyces griseoviridis K61 and characterization of antagonistic properties of biological control agents.</title>
        <authorList>
            <person name="Mariita R.M."/>
            <person name="Sello J.K."/>
        </authorList>
    </citation>
    <scope>NUCLEOTIDE SEQUENCE [LARGE SCALE GENOMIC DNA]</scope>
    <source>
        <strain evidence="3 5">K61</strain>
    </source>
</reference>
<dbReference type="Pfam" id="PF02515">
    <property type="entry name" value="CoA_transf_3"/>
    <property type="match status" value="1"/>
</dbReference>
<accession>A0A3Q9KTT9</accession>
<name>A0A3Q9KTT9_STRGD</name>
<dbReference type="RefSeq" id="WP_127177161.1">
    <property type="nucleotide sequence ID" value="NZ_CP029078.1"/>
</dbReference>
<dbReference type="PANTHER" id="PTHR48228">
    <property type="entry name" value="SUCCINYL-COA--D-CITRAMALATE COA-TRANSFERASE"/>
    <property type="match status" value="1"/>
</dbReference>
<evidence type="ECO:0000313" key="4">
    <source>
        <dbReference type="Proteomes" id="UP000271291"/>
    </source>
</evidence>
<organism evidence="2 4">
    <name type="scientific">Streptomyces griseoviridis</name>
    <dbReference type="NCBI Taxonomy" id="45398"/>
    <lineage>
        <taxon>Bacteria</taxon>
        <taxon>Bacillati</taxon>
        <taxon>Actinomycetota</taxon>
        <taxon>Actinomycetes</taxon>
        <taxon>Kitasatosporales</taxon>
        <taxon>Streptomycetaceae</taxon>
        <taxon>Streptomyces</taxon>
    </lineage>
</organism>
<evidence type="ECO:0000313" key="2">
    <source>
        <dbReference type="EMBL" id="AZS84254.1"/>
    </source>
</evidence>
<dbReference type="Proteomes" id="UP000271291">
    <property type="component" value="Chromosome"/>
</dbReference>
<dbReference type="AlphaFoldDB" id="A0A3Q9KTT9"/>
<sequence length="411" mass="43423">MSAIRDHSPPAAEAQAARPPLAGLRVLELNGIGPVPFACMLLADLGAEVIRVDRADGVRPYAQWHSVLDRGRRSIALDLKNRQGVRTALRLAQRCDVLVEGFRPGVAERLGIGPRQCHARNPALVYARMTGWGQRGPLAQAPGHDINYIALTGALDAIGSAGGPPVPPVNLLGDFAGGGMLLFGGILAAVLDQRRTGRGRVVDTAVVDGTALLMSMVLGMSGAGQWHPARGGNLLDGGAPFYGVYRCQDGRYVAVGALEDRFYAALVKGLGLDLARLPDRWRRAEWEALRSVFAERFARRTRDGWAAAFAGTDACVTPVLTVEEAARHPHLRARGAYVQDGPLLQPGAAPRFEGVGQGRPAPPPAPGQHTREVLTELGCSGPEIRRLLASGAARTGSAPDDAVAGDVTSRS</sequence>
<reference evidence="2 4" key="2">
    <citation type="submission" date="2018-12" db="EMBL/GenBank/DDBJ databases">
        <title>Streptomyces griseoviridis F1-27 complete genome.</title>
        <authorList>
            <person name="Mariita R.M."/>
            <person name="Sello J.K."/>
        </authorList>
    </citation>
    <scope>NUCLEOTIDE SEQUENCE [LARGE SCALE GENOMIC DNA]</scope>
    <source>
        <strain evidence="2 4">F1-27</strain>
    </source>
</reference>
<dbReference type="InterPro" id="IPR023606">
    <property type="entry name" value="CoA-Trfase_III_dom_1_sf"/>
</dbReference>
<dbReference type="InterPro" id="IPR044855">
    <property type="entry name" value="CoA-Trfase_III_dom3_sf"/>
</dbReference>
<dbReference type="Gene3D" id="3.40.50.10540">
    <property type="entry name" value="Crotonobetainyl-coa:carnitine coa-transferase, domain 1"/>
    <property type="match status" value="1"/>
</dbReference>
<evidence type="ECO:0000313" key="3">
    <source>
        <dbReference type="EMBL" id="QCN88887.1"/>
    </source>
</evidence>
<dbReference type="EMBL" id="CP029078">
    <property type="protein sequence ID" value="QCN88887.1"/>
    <property type="molecule type" value="Genomic_DNA"/>
</dbReference>
<proteinExistence type="predicted"/>